<feature type="compositionally biased region" description="Basic and acidic residues" evidence="7">
    <location>
        <begin position="507"/>
        <end position="517"/>
    </location>
</feature>
<dbReference type="SMART" id="SM00813">
    <property type="entry name" value="Alpha-L-AF_C"/>
    <property type="match status" value="1"/>
</dbReference>
<dbReference type="PANTHER" id="PTHR43576">
    <property type="entry name" value="ALPHA-L-ARABINOFURANOSIDASE C-RELATED"/>
    <property type="match status" value="1"/>
</dbReference>
<dbReference type="AlphaFoldDB" id="A0ABD6ASL3"/>
<feature type="domain" description="Alpha-L-arabinofuranosidase C-terminal" evidence="8">
    <location>
        <begin position="521"/>
        <end position="712"/>
    </location>
</feature>
<dbReference type="InterPro" id="IPR013780">
    <property type="entry name" value="Glyco_hydro_b"/>
</dbReference>
<feature type="region of interest" description="Disordered" evidence="7">
    <location>
        <begin position="1"/>
        <end position="21"/>
    </location>
</feature>
<evidence type="ECO:0000256" key="2">
    <source>
        <dbReference type="ARBA" id="ARBA00007186"/>
    </source>
</evidence>
<keyword evidence="4" id="KW-0378">Hydrolase</keyword>
<evidence type="ECO:0000256" key="5">
    <source>
        <dbReference type="ARBA" id="ARBA00023277"/>
    </source>
</evidence>
<dbReference type="Proteomes" id="UP001597187">
    <property type="component" value="Unassembled WGS sequence"/>
</dbReference>
<comment type="caution">
    <text evidence="9">The sequence shown here is derived from an EMBL/GenBank/DDBJ whole genome shotgun (WGS) entry which is preliminary data.</text>
</comment>
<evidence type="ECO:0000256" key="7">
    <source>
        <dbReference type="SAM" id="MobiDB-lite"/>
    </source>
</evidence>
<dbReference type="EC" id="3.2.1.55" evidence="3"/>
<keyword evidence="6" id="KW-0326">Glycosidase</keyword>
<evidence type="ECO:0000256" key="1">
    <source>
        <dbReference type="ARBA" id="ARBA00001462"/>
    </source>
</evidence>
<protein>
    <recommendedName>
        <fullName evidence="3">non-reducing end alpha-L-arabinofuranosidase</fullName>
        <ecNumber evidence="3">3.2.1.55</ecNumber>
    </recommendedName>
</protein>
<dbReference type="GO" id="GO:0046556">
    <property type="term" value="F:alpha-L-arabinofuranosidase activity"/>
    <property type="evidence" value="ECO:0007669"/>
    <property type="project" value="UniProtKB-EC"/>
</dbReference>
<name>A0ABD6ASL3_9EURY</name>
<dbReference type="Gene3D" id="2.60.40.1180">
    <property type="entry name" value="Golgi alpha-mannosidase II"/>
    <property type="match status" value="1"/>
</dbReference>
<accession>A0ABD6ASL3</accession>
<evidence type="ECO:0000313" key="9">
    <source>
        <dbReference type="EMBL" id="MFD1511904.1"/>
    </source>
</evidence>
<dbReference type="InterPro" id="IPR017853">
    <property type="entry name" value="GH"/>
</dbReference>
<dbReference type="SUPFAM" id="SSF51011">
    <property type="entry name" value="Glycosyl hydrolase domain"/>
    <property type="match status" value="1"/>
</dbReference>
<sequence length="721" mass="79201">MVDSDLFTHTPTGDSSAARVSIDTESRASHTVEPMLFGKFSEHLGNNIYQGMDAEILFNPTLGEWHFRAGDRRQSGGFVSENDFERIREEVENHGRPYAYPEETDSEALLDAYQNALAFGWLPVGEGLTFSPDTGPAGNRAQRIELDGDGEAGIRQETRLPLHRTGGYEFRIQLRATDETQVRLTLGPTGDDALGETTLSVGQEWKTHEGTFDLSGEDIDPDGVYEVSLLTEEATNLVVERVLLYPDDHVGHADPDVVSLLSESDLPLLRWPGGNFVSGYDWRDGVGPVDERPERINPAWSGLEPNLFGTDEFIEFCEHVGCEPSICVNAGDGTPEEAAAWVEYCNGSTDTEMGALRAEHGHPEPYDITYWEIGNELYGPWQVNWTTPAGNADRYLRFREVMLETDPSIEVTACGLETNSDGHWNDVLLERAGSDVRAISEHILGGGQVDATTDPDELYHAFMGFSDQLGEEFRDLRGRMEEAGVSDPKLDITELQLFAHFQSGAEEAGREGRHDAADYGDEDATLTPETMPTPVTISEALYNACVRHECIRTGEFVEMLTHSATVNHGGGLWKQGERVWANPCHYGRQIGTAQAEGTPVAVTVESDSISTETTFREIEPVDVPAIDAMATLTPDESELIVMLVNRTSGSEAMDLTLAVDGHETANKASVTTLTGDSMHDANTRAEPTRITPESHTIEVTDGEVALELEPYSMARVTVELE</sequence>
<organism evidence="9 10">
    <name type="scientific">Halomarina rubra</name>
    <dbReference type="NCBI Taxonomy" id="2071873"/>
    <lineage>
        <taxon>Archaea</taxon>
        <taxon>Methanobacteriati</taxon>
        <taxon>Methanobacteriota</taxon>
        <taxon>Stenosarchaea group</taxon>
        <taxon>Halobacteria</taxon>
        <taxon>Halobacteriales</taxon>
        <taxon>Natronomonadaceae</taxon>
        <taxon>Halomarina</taxon>
    </lineage>
</organism>
<evidence type="ECO:0000259" key="8">
    <source>
        <dbReference type="SMART" id="SM00813"/>
    </source>
</evidence>
<reference evidence="9 10" key="1">
    <citation type="journal article" date="2019" name="Int. J. Syst. Evol. Microbiol.">
        <title>The Global Catalogue of Microorganisms (GCM) 10K type strain sequencing project: providing services to taxonomists for standard genome sequencing and annotation.</title>
        <authorList>
            <consortium name="The Broad Institute Genomics Platform"/>
            <consortium name="The Broad Institute Genome Sequencing Center for Infectious Disease"/>
            <person name="Wu L."/>
            <person name="Ma J."/>
        </authorList>
    </citation>
    <scope>NUCLEOTIDE SEQUENCE [LARGE SCALE GENOMIC DNA]</scope>
    <source>
        <strain evidence="9 10">CGMCC 1.12563</strain>
    </source>
</reference>
<dbReference type="InterPro" id="IPR055235">
    <property type="entry name" value="ASD1_cat"/>
</dbReference>
<dbReference type="RefSeq" id="WP_250871887.1">
    <property type="nucleotide sequence ID" value="NZ_JALXFV010000002.1"/>
</dbReference>
<dbReference type="InterPro" id="IPR010720">
    <property type="entry name" value="Alpha-L-AF_C"/>
</dbReference>
<evidence type="ECO:0000256" key="4">
    <source>
        <dbReference type="ARBA" id="ARBA00022801"/>
    </source>
</evidence>
<dbReference type="Gene3D" id="3.20.20.80">
    <property type="entry name" value="Glycosidases"/>
    <property type="match status" value="1"/>
</dbReference>
<evidence type="ECO:0000313" key="10">
    <source>
        <dbReference type="Proteomes" id="UP001597187"/>
    </source>
</evidence>
<keyword evidence="10" id="KW-1185">Reference proteome</keyword>
<comment type="similarity">
    <text evidence="2">Belongs to the glycosyl hydrolase 51 family.</text>
</comment>
<evidence type="ECO:0000256" key="6">
    <source>
        <dbReference type="ARBA" id="ARBA00023295"/>
    </source>
</evidence>
<dbReference type="SUPFAM" id="SSF51445">
    <property type="entry name" value="(Trans)glycosidases"/>
    <property type="match status" value="1"/>
</dbReference>
<feature type="region of interest" description="Disordered" evidence="7">
    <location>
        <begin position="505"/>
        <end position="531"/>
    </location>
</feature>
<dbReference type="PANTHER" id="PTHR43576:SF2">
    <property type="entry name" value="INTRACELLULAR EXO-ALPHA-L-ARABINOFURANOSIDASE 2"/>
    <property type="match status" value="1"/>
</dbReference>
<keyword evidence="5" id="KW-0119">Carbohydrate metabolism</keyword>
<proteinExistence type="inferred from homology"/>
<dbReference type="EMBL" id="JBHUDC010000002">
    <property type="protein sequence ID" value="MFD1511904.1"/>
    <property type="molecule type" value="Genomic_DNA"/>
</dbReference>
<dbReference type="Pfam" id="PF22848">
    <property type="entry name" value="ASD1_dom"/>
    <property type="match status" value="1"/>
</dbReference>
<dbReference type="Pfam" id="PF06964">
    <property type="entry name" value="Alpha-L-AF_C"/>
    <property type="match status" value="1"/>
</dbReference>
<comment type="catalytic activity">
    <reaction evidence="1">
        <text>Hydrolysis of terminal non-reducing alpha-L-arabinofuranoside residues in alpha-L-arabinosides.</text>
        <dbReference type="EC" id="3.2.1.55"/>
    </reaction>
</comment>
<gene>
    <name evidence="9" type="ORF">ACFSBT_01255</name>
</gene>
<evidence type="ECO:0000256" key="3">
    <source>
        <dbReference type="ARBA" id="ARBA00012670"/>
    </source>
</evidence>